<dbReference type="Pfam" id="PF02657">
    <property type="entry name" value="SufE"/>
    <property type="match status" value="1"/>
</dbReference>
<name>D5E7V6_METMS</name>
<feature type="domain" description="Fe-S metabolism associated" evidence="2">
    <location>
        <begin position="12"/>
        <end position="128"/>
    </location>
</feature>
<dbReference type="SUPFAM" id="SSF82649">
    <property type="entry name" value="SufE/NifU"/>
    <property type="match status" value="1"/>
</dbReference>
<dbReference type="OrthoDB" id="124665at2157"/>
<evidence type="ECO:0000256" key="1">
    <source>
        <dbReference type="ARBA" id="ARBA00010282"/>
    </source>
</evidence>
<dbReference type="EMBL" id="CP001994">
    <property type="protein sequence ID" value="ADE37244.1"/>
    <property type="molecule type" value="Genomic_DNA"/>
</dbReference>
<dbReference type="KEGG" id="mmh:Mmah_1749"/>
<evidence type="ECO:0000313" key="4">
    <source>
        <dbReference type="Proteomes" id="UP000001059"/>
    </source>
</evidence>
<dbReference type="Gene3D" id="3.90.1010.10">
    <property type="match status" value="1"/>
</dbReference>
<dbReference type="Proteomes" id="UP000001059">
    <property type="component" value="Chromosome"/>
</dbReference>
<keyword evidence="4" id="KW-1185">Reference proteome</keyword>
<dbReference type="AlphaFoldDB" id="D5E7V6"/>
<accession>D5E7V6</accession>
<evidence type="ECO:0000313" key="3">
    <source>
        <dbReference type="EMBL" id="ADE37244.1"/>
    </source>
</evidence>
<dbReference type="HOGENOM" id="CLU_124502_0_0_2"/>
<reference evidence="3 4" key="1">
    <citation type="submission" date="2010-03" db="EMBL/GenBank/DDBJ databases">
        <title>The complete genome of Methanohalophilus mahii DSM 5219.</title>
        <authorList>
            <consortium name="US DOE Joint Genome Institute (JGI-PGF)"/>
            <person name="Lucas S."/>
            <person name="Copeland A."/>
            <person name="Lapidus A."/>
            <person name="Glavina del Rio T."/>
            <person name="Dalin E."/>
            <person name="Tice H."/>
            <person name="Bruce D."/>
            <person name="Goodwin L."/>
            <person name="Pitluck S."/>
            <person name="Kyrpides N."/>
            <person name="Mavromatis K."/>
            <person name="Ivanova N."/>
            <person name="Lykidis A."/>
            <person name="Saunders E."/>
            <person name="Brettin T."/>
            <person name="Detter J.C."/>
            <person name="Han C."/>
            <person name="Land M."/>
            <person name="Hauser L."/>
            <person name="Markowitz V."/>
            <person name="Cheng J.-F."/>
            <person name="Hugenholtz P."/>
            <person name="Woyke T."/>
            <person name="Wu D."/>
            <person name="Spring S."/>
            <person name="Schneider S."/>
            <person name="Schroeder M."/>
            <person name="Klenk H.-P."/>
            <person name="Eisen J.A."/>
        </authorList>
    </citation>
    <scope>NUCLEOTIDE SEQUENCE [LARGE SCALE GENOMIC DNA]</scope>
    <source>
        <strain evidence="4">ATCC 35705 / DSM 5219 / SLP</strain>
    </source>
</reference>
<dbReference type="PANTHER" id="PTHR43597">
    <property type="entry name" value="SULFUR ACCEPTOR PROTEIN CSDE"/>
    <property type="match status" value="1"/>
</dbReference>
<dbReference type="STRING" id="547558.Mmah_1749"/>
<gene>
    <name evidence="3" type="ordered locus">Mmah_1749</name>
</gene>
<organism evidence="3 4">
    <name type="scientific">Methanohalophilus mahii (strain ATCC 35705 / DSM 5219 / SLP)</name>
    <dbReference type="NCBI Taxonomy" id="547558"/>
    <lineage>
        <taxon>Archaea</taxon>
        <taxon>Methanobacteriati</taxon>
        <taxon>Methanobacteriota</taxon>
        <taxon>Stenosarchaea group</taxon>
        <taxon>Methanomicrobia</taxon>
        <taxon>Methanosarcinales</taxon>
        <taxon>Methanosarcinaceae</taxon>
        <taxon>Methanohalophilus</taxon>
    </lineage>
</organism>
<dbReference type="InterPro" id="IPR003808">
    <property type="entry name" value="Fe-S_metab-assoc_dom"/>
</dbReference>
<dbReference type="PANTHER" id="PTHR43597:SF5">
    <property type="entry name" value="SUFE-LIKE PROTEIN 2, CHLOROPLASTIC"/>
    <property type="match status" value="1"/>
</dbReference>
<evidence type="ECO:0000259" key="2">
    <source>
        <dbReference type="Pfam" id="PF02657"/>
    </source>
</evidence>
<dbReference type="GeneID" id="8983932"/>
<protein>
    <submittedName>
        <fullName evidence="3">Fe-S metabolism associated SufE</fullName>
    </submittedName>
</protein>
<dbReference type="RefSeq" id="WP_013038186.1">
    <property type="nucleotide sequence ID" value="NC_014002.1"/>
</dbReference>
<comment type="similarity">
    <text evidence="1">Belongs to the SufE family.</text>
</comment>
<sequence>MTDAIQDEIIGEFDGLEWLEKYDLLIRSARELEPMDEEFRTDDNSISGCQSRVWIRSYKKDGKLIFDLDSDAMITKGIMALLLRVVNNRHPQEIANIDLYFLEKTGLKSNLSPARSDGLRAIIKRIKEIAQNEVGQSNFQ</sequence>
<proteinExistence type="inferred from homology"/>